<gene>
    <name evidence="1" type="ORF">CDSM653_01388</name>
</gene>
<evidence type="ECO:0000313" key="2">
    <source>
        <dbReference type="Proteomes" id="UP000010146"/>
    </source>
</evidence>
<dbReference type="Gene3D" id="3.30.110.20">
    <property type="entry name" value="Alba-like domain"/>
    <property type="match status" value="1"/>
</dbReference>
<dbReference type="InterPro" id="IPR007347">
    <property type="entry name" value="SpoVS"/>
</dbReference>
<protein>
    <submittedName>
        <fullName evidence="1">Uncharacterized protein</fullName>
    </submittedName>
</protein>
<name>A0A0F5PLW8_9THEO</name>
<sequence>MKAISIARVFAAPNGLALIAFPAFSEIEIYGEMRPALKFFVEPR</sequence>
<reference evidence="1 2" key="2">
    <citation type="journal article" date="2015" name="BMC Genomics">
        <title>Analysis of three genomes within the thermophilic bacterial species Caldanaerobacter subterraneus with a focus on carbon monoxide dehydrogenase evolution and hydrolase diversity.</title>
        <authorList>
            <person name="Sant'Anna F.H."/>
            <person name="Lebedinsky A.V."/>
            <person name="Sokolova T.G."/>
            <person name="Robb F.T."/>
            <person name="Gonzalez J.M."/>
        </authorList>
    </citation>
    <scope>NUCLEOTIDE SEQUENCE [LARGE SCALE GENOMIC DNA]</scope>
    <source>
        <strain evidence="1 2">DSM 12653</strain>
    </source>
</reference>
<proteinExistence type="predicted"/>
<dbReference type="RefSeq" id="WP_236727683.1">
    <property type="nucleotide sequence ID" value="NZ_ABXP02000076.1"/>
</dbReference>
<dbReference type="GO" id="GO:0003676">
    <property type="term" value="F:nucleic acid binding"/>
    <property type="evidence" value="ECO:0007669"/>
    <property type="project" value="InterPro"/>
</dbReference>
<dbReference type="Pfam" id="PF04232">
    <property type="entry name" value="SpoVS"/>
    <property type="match status" value="1"/>
</dbReference>
<reference evidence="2" key="3">
    <citation type="submission" date="2015-02" db="EMBL/GenBank/DDBJ databases">
        <title>Genome analysis of three genomes within the thermophilic hydrogenogenic bacterial species Caldanaerobacter subterraneus.</title>
        <authorList>
            <person name="Sant'Anna F.H."/>
            <person name="Lebedinsky A."/>
            <person name="Sokolova T."/>
            <person name="Robb F.T."/>
            <person name="Gonzalez J.M."/>
        </authorList>
    </citation>
    <scope>NUCLEOTIDE SEQUENCE [LARGE SCALE GENOMIC DNA]</scope>
    <source>
        <strain evidence="2">DSM 12653</strain>
    </source>
</reference>
<comment type="caution">
    <text evidence="1">The sequence shown here is derived from an EMBL/GenBank/DDBJ whole genome shotgun (WGS) entry which is preliminary data.</text>
</comment>
<dbReference type="InterPro" id="IPR036882">
    <property type="entry name" value="Alba-like_dom_sf"/>
</dbReference>
<dbReference type="AlphaFoldDB" id="A0A0F5PLW8"/>
<evidence type="ECO:0000313" key="1">
    <source>
        <dbReference type="EMBL" id="KKC29580.1"/>
    </source>
</evidence>
<organism evidence="1 2">
    <name type="scientific">Caldanaerobacter subterraneus subsp. pacificus DSM 12653</name>
    <dbReference type="NCBI Taxonomy" id="391606"/>
    <lineage>
        <taxon>Bacteria</taxon>
        <taxon>Bacillati</taxon>
        <taxon>Bacillota</taxon>
        <taxon>Clostridia</taxon>
        <taxon>Thermoanaerobacterales</taxon>
        <taxon>Thermoanaerobacteraceae</taxon>
        <taxon>Caldanaerobacter</taxon>
    </lineage>
</organism>
<accession>A0A0F5PLW8</accession>
<dbReference type="EMBL" id="ABXP02000076">
    <property type="protein sequence ID" value="KKC29580.1"/>
    <property type="molecule type" value="Genomic_DNA"/>
</dbReference>
<dbReference type="Proteomes" id="UP000010146">
    <property type="component" value="Unassembled WGS sequence"/>
</dbReference>
<reference evidence="1 2" key="1">
    <citation type="submission" date="2008-07" db="EMBL/GenBank/DDBJ databases">
        <authorList>
            <person name="Gonzalez J."/>
            <person name="Sokolova T."/>
            <person name="Ferriera S."/>
            <person name="Johnson J."/>
            <person name="Kravitz S."/>
            <person name="Beeson K."/>
            <person name="Sutton G."/>
            <person name="Rogers Y.-H."/>
            <person name="Friedman R."/>
            <person name="Frazier M."/>
            <person name="Venter J.C."/>
        </authorList>
    </citation>
    <scope>NUCLEOTIDE SEQUENCE [LARGE SCALE GENOMIC DNA]</scope>
    <source>
        <strain evidence="1 2">DSM 12653</strain>
    </source>
</reference>